<proteinExistence type="predicted"/>
<name>A0A815NYY1_9BILA</name>
<dbReference type="EMBL" id="CAJOBH010045359">
    <property type="protein sequence ID" value="CAF4351148.1"/>
    <property type="molecule type" value="Genomic_DNA"/>
</dbReference>
<comment type="caution">
    <text evidence="1">The sequence shown here is derived from an EMBL/GenBank/DDBJ whole genome shotgun (WGS) entry which is preliminary data.</text>
</comment>
<evidence type="ECO:0000313" key="2">
    <source>
        <dbReference type="EMBL" id="CAF4351148.1"/>
    </source>
</evidence>
<organism evidence="1 3">
    <name type="scientific">Rotaria magnacalcarata</name>
    <dbReference type="NCBI Taxonomy" id="392030"/>
    <lineage>
        <taxon>Eukaryota</taxon>
        <taxon>Metazoa</taxon>
        <taxon>Spiralia</taxon>
        <taxon>Gnathifera</taxon>
        <taxon>Rotifera</taxon>
        <taxon>Eurotatoria</taxon>
        <taxon>Bdelloidea</taxon>
        <taxon>Philodinida</taxon>
        <taxon>Philodinidae</taxon>
        <taxon>Rotaria</taxon>
    </lineage>
</organism>
<accession>A0A815NYY1</accession>
<protein>
    <submittedName>
        <fullName evidence="1">Uncharacterized protein</fullName>
    </submittedName>
</protein>
<feature type="non-terminal residue" evidence="1">
    <location>
        <position position="61"/>
    </location>
</feature>
<dbReference type="Proteomes" id="UP000663855">
    <property type="component" value="Unassembled WGS sequence"/>
</dbReference>
<dbReference type="EMBL" id="CAJNOV010011203">
    <property type="protein sequence ID" value="CAF1441683.1"/>
    <property type="molecule type" value="Genomic_DNA"/>
</dbReference>
<reference evidence="1" key="1">
    <citation type="submission" date="2021-02" db="EMBL/GenBank/DDBJ databases">
        <authorList>
            <person name="Nowell W R."/>
        </authorList>
    </citation>
    <scope>NUCLEOTIDE SEQUENCE</scope>
</reference>
<dbReference type="Proteomes" id="UP000681967">
    <property type="component" value="Unassembled WGS sequence"/>
</dbReference>
<evidence type="ECO:0000313" key="3">
    <source>
        <dbReference type="Proteomes" id="UP000663855"/>
    </source>
</evidence>
<evidence type="ECO:0000313" key="1">
    <source>
        <dbReference type="EMBL" id="CAF1441683.1"/>
    </source>
</evidence>
<feature type="non-terminal residue" evidence="1">
    <location>
        <position position="1"/>
    </location>
</feature>
<gene>
    <name evidence="2" type="ORF">BYL167_LOCUS29507</name>
    <name evidence="1" type="ORF">CJN711_LOCUS24110</name>
</gene>
<dbReference type="AlphaFoldDB" id="A0A815NYY1"/>
<sequence length="61" mass="6939">SVGDESTPTVRRDRPSRTKTRDEIYALYCSFGEKRHPGQDFLSKIMNVLRDATEGLLSHAE</sequence>